<dbReference type="Proteomes" id="UP000594261">
    <property type="component" value="Chromosome 4"/>
</dbReference>
<protein>
    <submittedName>
        <fullName evidence="1">Uncharacterized protein</fullName>
    </submittedName>
</protein>
<dbReference type="Gramene" id="QL04p067145:mrna">
    <property type="protein sequence ID" value="QL04p067145:mrna"/>
    <property type="gene ID" value="QL04p067145"/>
</dbReference>
<reference evidence="1" key="2">
    <citation type="submission" date="2021-01" db="UniProtKB">
        <authorList>
            <consortium name="EnsemblPlants"/>
        </authorList>
    </citation>
    <scope>IDENTIFICATION</scope>
</reference>
<name>A0A7N2LGP1_QUELO</name>
<sequence length="276" mass="30932">MMESMVEKTEVKKEEILGRSLVDLIFSWSLKDVLNEDLHKHQDATNCTTFLIEENCSAAFAAISSRICSSDLNDSQEDAVLSCLASKECDRSSHLNTYGLGDVVFFGNGKRMKILDCHNFLDIFLDNRVSTLHKCLVSSSGWKGSLTSMRWSIDSCSYLEADPLLSLPESLASLRLRDDSESSSTTYMKVDLNECSEHEAEAFGDLGLLNLTRPPECLVITYLHEDLLERGVQWGEVDEEEEFPILASISKGRDQDLVIGFVNQKGFPVELSHMRS</sequence>
<reference evidence="1 2" key="1">
    <citation type="journal article" date="2016" name="G3 (Bethesda)">
        <title>First Draft Assembly and Annotation of the Genome of a California Endemic Oak Quercus lobata Nee (Fagaceae).</title>
        <authorList>
            <person name="Sork V.L."/>
            <person name="Fitz-Gibbon S.T."/>
            <person name="Puiu D."/>
            <person name="Crepeau M."/>
            <person name="Gugger P.F."/>
            <person name="Sherman R."/>
            <person name="Stevens K."/>
            <person name="Langley C.H."/>
            <person name="Pellegrini M."/>
            <person name="Salzberg S.L."/>
        </authorList>
    </citation>
    <scope>NUCLEOTIDE SEQUENCE [LARGE SCALE GENOMIC DNA]</scope>
    <source>
        <strain evidence="1 2">cv. SW786</strain>
    </source>
</reference>
<dbReference type="InParanoid" id="A0A7N2LGP1"/>
<organism evidence="1 2">
    <name type="scientific">Quercus lobata</name>
    <name type="common">Valley oak</name>
    <dbReference type="NCBI Taxonomy" id="97700"/>
    <lineage>
        <taxon>Eukaryota</taxon>
        <taxon>Viridiplantae</taxon>
        <taxon>Streptophyta</taxon>
        <taxon>Embryophyta</taxon>
        <taxon>Tracheophyta</taxon>
        <taxon>Spermatophyta</taxon>
        <taxon>Magnoliopsida</taxon>
        <taxon>eudicotyledons</taxon>
        <taxon>Gunneridae</taxon>
        <taxon>Pentapetalae</taxon>
        <taxon>rosids</taxon>
        <taxon>fabids</taxon>
        <taxon>Fagales</taxon>
        <taxon>Fagaceae</taxon>
        <taxon>Quercus</taxon>
    </lineage>
</organism>
<dbReference type="EnsemblPlants" id="QL04p067145:mrna">
    <property type="protein sequence ID" value="QL04p067145:mrna"/>
    <property type="gene ID" value="QL04p067145"/>
</dbReference>
<dbReference type="AlphaFoldDB" id="A0A7N2LGP1"/>
<accession>A0A7N2LGP1</accession>
<proteinExistence type="predicted"/>
<evidence type="ECO:0000313" key="2">
    <source>
        <dbReference type="Proteomes" id="UP000594261"/>
    </source>
</evidence>
<evidence type="ECO:0000313" key="1">
    <source>
        <dbReference type="EnsemblPlants" id="QL04p067145:mrna"/>
    </source>
</evidence>
<dbReference type="EMBL" id="LRBV02000004">
    <property type="status" value="NOT_ANNOTATED_CDS"/>
    <property type="molecule type" value="Genomic_DNA"/>
</dbReference>
<keyword evidence="2" id="KW-1185">Reference proteome</keyword>